<evidence type="ECO:0000313" key="3">
    <source>
        <dbReference type="Proteomes" id="UP000305398"/>
    </source>
</evidence>
<dbReference type="KEGG" id="hyj:FHG12_07085"/>
<gene>
    <name evidence="2" type="ORF">FHG12_07085</name>
</gene>
<dbReference type="Proteomes" id="UP000305398">
    <property type="component" value="Chromosome"/>
</dbReference>
<keyword evidence="3" id="KW-1185">Reference proteome</keyword>
<keyword evidence="1" id="KW-0812">Transmembrane</keyword>
<evidence type="ECO:0008006" key="4">
    <source>
        <dbReference type="Google" id="ProtNLM"/>
    </source>
</evidence>
<dbReference type="SUPFAM" id="SSF52317">
    <property type="entry name" value="Class I glutamine amidotransferase-like"/>
    <property type="match status" value="1"/>
</dbReference>
<dbReference type="AlphaFoldDB" id="A0A5B7ZZR5"/>
<sequence length="600" mass="65603">MPSSLQFYTLLIFCLLLAVWLTVAALRRANRARLAARLLAGLAAAAGLWFTAFPLTRTLGTSRREAILLTSDYQIDTLQQLLRKLGPATTVWRYNELVPAEAPVLASLPALPERHPALRRLHVLGRGLPAADASLPGNLQLVQHTPPAFTGFRAAHWNRQLELGKPVELEGFFENTAVAKAPVWIYLQAAGTARDSVKLPTGRGAFRLHFTPKATGLSVYELVAGKQANTTLAREPVPVEVLPTRPLRVLLLASTPSFEFKFLKNQLGTQQHAVALRVGISKGLIQTEFLNQPAHDLSRLTPTLLARYDAVVADAGTLSGLSAGENQALQNAIRSQGLGLIVVADAAALPRTTPARAGFAVVPRATAVTARPQPLKWPGAPEKATAVVPGSLHLSAGSRALVTDAQQQTLVADRRFGTGRVVIALVPETFRWVLQNATQAYDSYWSYLLSTAARPLAVEERWHVLETWPHVQQPLTLRLEAARLPAQQPTVQQAGAPAARLALRQDVRLSEWSTGQYWPTTAGWHRVQLPQKAAQWFYVYDTKNWVNAQLIAYQALNNRAEIPASASSGAPDTVQQPWPVAWFFGVFLLAAGFLWLEEKL</sequence>
<evidence type="ECO:0000256" key="1">
    <source>
        <dbReference type="SAM" id="Phobius"/>
    </source>
</evidence>
<dbReference type="InterPro" id="IPR029062">
    <property type="entry name" value="Class_I_gatase-like"/>
</dbReference>
<proteinExistence type="predicted"/>
<name>A0A5B7ZZR5_9BACT</name>
<protein>
    <recommendedName>
        <fullName evidence="4">VWA domain-containing protein</fullName>
    </recommendedName>
</protein>
<dbReference type="OrthoDB" id="980086at2"/>
<organism evidence="2 3">
    <name type="scientific">Hymenobacter jejuensis</name>
    <dbReference type="NCBI Taxonomy" id="2502781"/>
    <lineage>
        <taxon>Bacteria</taxon>
        <taxon>Pseudomonadati</taxon>
        <taxon>Bacteroidota</taxon>
        <taxon>Cytophagia</taxon>
        <taxon>Cytophagales</taxon>
        <taxon>Hymenobacteraceae</taxon>
        <taxon>Hymenobacter</taxon>
    </lineage>
</organism>
<feature type="transmembrane region" description="Helical" evidence="1">
    <location>
        <begin position="38"/>
        <end position="55"/>
    </location>
</feature>
<feature type="transmembrane region" description="Helical" evidence="1">
    <location>
        <begin position="578"/>
        <end position="596"/>
    </location>
</feature>
<keyword evidence="1" id="KW-0472">Membrane</keyword>
<feature type="transmembrane region" description="Helical" evidence="1">
    <location>
        <begin position="6"/>
        <end position="26"/>
    </location>
</feature>
<dbReference type="Gene3D" id="3.40.50.880">
    <property type="match status" value="1"/>
</dbReference>
<accession>A0A5B7ZZR5</accession>
<reference evidence="2 3" key="1">
    <citation type="submission" date="2019-06" db="EMBL/GenBank/DDBJ databases">
        <authorList>
            <person name="Srinivasan S."/>
        </authorList>
    </citation>
    <scope>NUCLEOTIDE SEQUENCE [LARGE SCALE GENOMIC DNA]</scope>
    <source>
        <strain evidence="2 3">17J68-5</strain>
    </source>
</reference>
<dbReference type="RefSeq" id="WP_139515065.1">
    <property type="nucleotide sequence ID" value="NZ_CP040896.1"/>
</dbReference>
<keyword evidence="1" id="KW-1133">Transmembrane helix</keyword>
<evidence type="ECO:0000313" key="2">
    <source>
        <dbReference type="EMBL" id="QDA59885.1"/>
    </source>
</evidence>
<dbReference type="EMBL" id="CP040896">
    <property type="protein sequence ID" value="QDA59885.1"/>
    <property type="molecule type" value="Genomic_DNA"/>
</dbReference>